<proteinExistence type="predicted"/>
<evidence type="ECO:0000259" key="1">
    <source>
        <dbReference type="Pfam" id="PF13843"/>
    </source>
</evidence>
<dbReference type="Pfam" id="PF13843">
    <property type="entry name" value="DDE_Tnp_1_7"/>
    <property type="match status" value="1"/>
</dbReference>
<dbReference type="AlphaFoldDB" id="A0A6G0Y2H9"/>
<dbReference type="PANTHER" id="PTHR46599">
    <property type="entry name" value="PIGGYBAC TRANSPOSABLE ELEMENT-DERIVED PROTEIN 4"/>
    <property type="match status" value="1"/>
</dbReference>
<accession>A0A6G0Y2H9</accession>
<gene>
    <name evidence="2" type="ORF">FWK35_00018911</name>
</gene>
<protein>
    <recommendedName>
        <fullName evidence="1">PiggyBac transposable element-derived protein domain-containing protein</fullName>
    </recommendedName>
</protein>
<dbReference type="OrthoDB" id="118105at2759"/>
<evidence type="ECO:0000313" key="2">
    <source>
        <dbReference type="EMBL" id="KAF0748158.1"/>
    </source>
</evidence>
<keyword evidence="3" id="KW-1185">Reference proteome</keyword>
<dbReference type="InterPro" id="IPR029526">
    <property type="entry name" value="PGBD"/>
</dbReference>
<dbReference type="PANTHER" id="PTHR46599:SF3">
    <property type="entry name" value="PIGGYBAC TRANSPOSABLE ELEMENT-DERIVED PROTEIN 4"/>
    <property type="match status" value="1"/>
</dbReference>
<dbReference type="Proteomes" id="UP000478052">
    <property type="component" value="Unassembled WGS sequence"/>
</dbReference>
<comment type="caution">
    <text evidence="2">The sequence shown here is derived from an EMBL/GenBank/DDBJ whole genome shotgun (WGS) entry which is preliminary data.</text>
</comment>
<organism evidence="2 3">
    <name type="scientific">Aphis craccivora</name>
    <name type="common">Cowpea aphid</name>
    <dbReference type="NCBI Taxonomy" id="307492"/>
    <lineage>
        <taxon>Eukaryota</taxon>
        <taxon>Metazoa</taxon>
        <taxon>Ecdysozoa</taxon>
        <taxon>Arthropoda</taxon>
        <taxon>Hexapoda</taxon>
        <taxon>Insecta</taxon>
        <taxon>Pterygota</taxon>
        <taxon>Neoptera</taxon>
        <taxon>Paraneoptera</taxon>
        <taxon>Hemiptera</taxon>
        <taxon>Sternorrhyncha</taxon>
        <taxon>Aphidomorpha</taxon>
        <taxon>Aphidoidea</taxon>
        <taxon>Aphididae</taxon>
        <taxon>Aphidini</taxon>
        <taxon>Aphis</taxon>
        <taxon>Aphis</taxon>
    </lineage>
</organism>
<reference evidence="2 3" key="1">
    <citation type="submission" date="2019-08" db="EMBL/GenBank/DDBJ databases">
        <title>Whole genome of Aphis craccivora.</title>
        <authorList>
            <person name="Voronova N.V."/>
            <person name="Shulinski R.S."/>
            <person name="Bandarenka Y.V."/>
            <person name="Zhorov D.G."/>
            <person name="Warner D."/>
        </authorList>
    </citation>
    <scope>NUCLEOTIDE SEQUENCE [LARGE SCALE GENOMIC DNA]</scope>
    <source>
        <strain evidence="2">180601</strain>
        <tissue evidence="2">Whole Body</tissue>
    </source>
</reference>
<evidence type="ECO:0000313" key="3">
    <source>
        <dbReference type="Proteomes" id="UP000478052"/>
    </source>
</evidence>
<name>A0A6G0Y2H9_APHCR</name>
<sequence length="187" mass="22205">MGYNRLPFWKYYWSTSNDLSRFDDILCFLHINNNNAKTTDNKDRLFKLRLLLDSINIRFMELYKVTREVSVDELMVLFKGRNSIKQYNLMKLIKRGKEKVIHNFVDFGLGERVVLNLTKPYCNKGMKLENTFAYGTIQSNRKGIPLLSQDKTLERGMYDFKTSRLDITVYKWKDNRIVHLASNFHNA</sequence>
<dbReference type="EMBL" id="VUJU01006586">
    <property type="protein sequence ID" value="KAF0748158.1"/>
    <property type="molecule type" value="Genomic_DNA"/>
</dbReference>
<feature type="domain" description="PiggyBac transposable element-derived protein" evidence="1">
    <location>
        <begin position="1"/>
        <end position="98"/>
    </location>
</feature>